<proteinExistence type="predicted"/>
<dbReference type="AlphaFoldDB" id="S9SPM2"/>
<dbReference type="eggNOG" id="ENOG5033AF3">
    <property type="taxonomic scope" value="Bacteria"/>
</dbReference>
<feature type="compositionally biased region" description="Basic and acidic residues" evidence="1">
    <location>
        <begin position="56"/>
        <end position="88"/>
    </location>
</feature>
<dbReference type="EMBL" id="ATMT01000053">
    <property type="protein sequence ID" value="EPY06634.1"/>
    <property type="molecule type" value="Genomic_DNA"/>
</dbReference>
<organism evidence="2 3">
    <name type="scientific">Paenibacillus alvei TS-15</name>
    <dbReference type="NCBI Taxonomy" id="1117108"/>
    <lineage>
        <taxon>Bacteria</taxon>
        <taxon>Bacillati</taxon>
        <taxon>Bacillota</taxon>
        <taxon>Bacilli</taxon>
        <taxon>Bacillales</taxon>
        <taxon>Paenibacillaceae</taxon>
        <taxon>Paenibacillus</taxon>
    </lineage>
</organism>
<dbReference type="RefSeq" id="WP_021260048.1">
    <property type="nucleotide sequence ID" value="NZ_ATMT01000053.1"/>
</dbReference>
<sequence>MAKVIAPNQQYNGLSATIMFVNGVGETDDPHLLEWFSSKGYQVELPELEVEQELPESEKPEAEQQIKEAGENDSGEEPKPEKPTKKGK</sequence>
<evidence type="ECO:0000313" key="2">
    <source>
        <dbReference type="EMBL" id="EPY06634.1"/>
    </source>
</evidence>
<feature type="region of interest" description="Disordered" evidence="1">
    <location>
        <begin position="50"/>
        <end position="88"/>
    </location>
</feature>
<protein>
    <submittedName>
        <fullName evidence="2">Uncharacterized protein</fullName>
    </submittedName>
</protein>
<evidence type="ECO:0000313" key="3">
    <source>
        <dbReference type="Proteomes" id="UP000015344"/>
    </source>
</evidence>
<comment type="caution">
    <text evidence="2">The sequence shown here is derived from an EMBL/GenBank/DDBJ whole genome shotgun (WGS) entry which is preliminary data.</text>
</comment>
<dbReference type="Proteomes" id="UP000015344">
    <property type="component" value="Unassembled WGS sequence"/>
</dbReference>
<reference evidence="2 3" key="1">
    <citation type="submission" date="2013-05" db="EMBL/GenBank/DDBJ databases">
        <authorList>
            <person name="Strain E.A."/>
            <person name="Brown E."/>
            <person name="Allard M.W."/>
            <person name="Luo Y.L."/>
        </authorList>
    </citation>
    <scope>NUCLEOTIDE SEQUENCE [LARGE SCALE GENOMIC DNA]</scope>
    <source>
        <strain evidence="2 3">TS-15</strain>
    </source>
</reference>
<gene>
    <name evidence="2" type="ORF">PAALTS15_13557</name>
</gene>
<name>S9SPM2_PAEAL</name>
<dbReference type="PATRIC" id="fig|1117108.3.peg.2813"/>
<accession>S9SPM2</accession>
<evidence type="ECO:0000256" key="1">
    <source>
        <dbReference type="SAM" id="MobiDB-lite"/>
    </source>
</evidence>